<protein>
    <submittedName>
        <fullName evidence="1">Uncharacterized protein</fullName>
    </submittedName>
</protein>
<proteinExistence type="predicted"/>
<dbReference type="EMBL" id="BAABDQ010000006">
    <property type="protein sequence ID" value="GAA3550452.1"/>
    <property type="molecule type" value="Genomic_DNA"/>
</dbReference>
<dbReference type="RefSeq" id="WP_345562665.1">
    <property type="nucleotide sequence ID" value="NZ_BAABDQ010000006.1"/>
</dbReference>
<organism evidence="1 2">
    <name type="scientific">Nonomuraea rosea</name>
    <dbReference type="NCBI Taxonomy" id="638574"/>
    <lineage>
        <taxon>Bacteria</taxon>
        <taxon>Bacillati</taxon>
        <taxon>Actinomycetota</taxon>
        <taxon>Actinomycetes</taxon>
        <taxon>Streptosporangiales</taxon>
        <taxon>Streptosporangiaceae</taxon>
        <taxon>Nonomuraea</taxon>
    </lineage>
</organism>
<sequence>MTILSPTRSTAQTAEPLLTDFDVLDIAEAIRNAVAYNAVSLDARDRQALALFTYVPELRGITRMLLAKLVNGTAALPMARAMAMHLLDMHADDDLLPEPAWNVQEAWLAARDAAALPAWKDDATRADLAHVPHSITVEPITPELRRDSGLPAHATLVVVERHAGRLAKVCGTTDVSVADYTEFGHAVTIEALARGIAHTYGATYVESAAAVNA</sequence>
<gene>
    <name evidence="1" type="ORF">GCM10022419_033350</name>
</gene>
<dbReference type="Proteomes" id="UP001500630">
    <property type="component" value="Unassembled WGS sequence"/>
</dbReference>
<accession>A0ABP6WGJ7</accession>
<evidence type="ECO:0000313" key="1">
    <source>
        <dbReference type="EMBL" id="GAA3550452.1"/>
    </source>
</evidence>
<name>A0ABP6WGJ7_9ACTN</name>
<keyword evidence="2" id="KW-1185">Reference proteome</keyword>
<evidence type="ECO:0000313" key="2">
    <source>
        <dbReference type="Proteomes" id="UP001500630"/>
    </source>
</evidence>
<reference evidence="2" key="1">
    <citation type="journal article" date="2019" name="Int. J. Syst. Evol. Microbiol.">
        <title>The Global Catalogue of Microorganisms (GCM) 10K type strain sequencing project: providing services to taxonomists for standard genome sequencing and annotation.</title>
        <authorList>
            <consortium name="The Broad Institute Genomics Platform"/>
            <consortium name="The Broad Institute Genome Sequencing Center for Infectious Disease"/>
            <person name="Wu L."/>
            <person name="Ma J."/>
        </authorList>
    </citation>
    <scope>NUCLEOTIDE SEQUENCE [LARGE SCALE GENOMIC DNA]</scope>
    <source>
        <strain evidence="2">JCM 17326</strain>
    </source>
</reference>
<comment type="caution">
    <text evidence="1">The sequence shown here is derived from an EMBL/GenBank/DDBJ whole genome shotgun (WGS) entry which is preliminary data.</text>
</comment>